<dbReference type="EMBL" id="DVKI01000165">
    <property type="protein sequence ID" value="HIT17766.1"/>
    <property type="molecule type" value="Genomic_DNA"/>
</dbReference>
<dbReference type="Pfam" id="PF16189">
    <property type="entry name" value="Creatinase_N_2"/>
    <property type="match status" value="1"/>
</dbReference>
<dbReference type="InterPro" id="IPR029149">
    <property type="entry name" value="Creatin/AminoP/Spt16_N"/>
</dbReference>
<evidence type="ECO:0000313" key="8">
    <source>
        <dbReference type="Proteomes" id="UP000886893"/>
    </source>
</evidence>
<evidence type="ECO:0000313" key="7">
    <source>
        <dbReference type="EMBL" id="HIT17766.1"/>
    </source>
</evidence>
<dbReference type="InterPro" id="IPR036005">
    <property type="entry name" value="Creatinase/aminopeptidase-like"/>
</dbReference>
<dbReference type="SUPFAM" id="SSF55920">
    <property type="entry name" value="Creatinase/aminopeptidase"/>
    <property type="match status" value="1"/>
</dbReference>
<dbReference type="GO" id="GO:0070006">
    <property type="term" value="F:metalloaminopeptidase activity"/>
    <property type="evidence" value="ECO:0007669"/>
    <property type="project" value="InterPro"/>
</dbReference>
<dbReference type="CDD" id="cd01085">
    <property type="entry name" value="APP"/>
    <property type="match status" value="1"/>
</dbReference>
<name>A0A9D1G9X5_9FIRM</name>
<organism evidence="7 8">
    <name type="scientific">Candidatus Caccosoma faecigallinarum</name>
    <dbReference type="NCBI Taxonomy" id="2840720"/>
    <lineage>
        <taxon>Bacteria</taxon>
        <taxon>Bacillati</taxon>
        <taxon>Bacillota</taxon>
        <taxon>Bacillota incertae sedis</taxon>
        <taxon>Candidatus Caccosoma</taxon>
    </lineage>
</organism>
<dbReference type="FunFam" id="3.90.230.10:FF:000009">
    <property type="entry name" value="xaa-Pro aminopeptidase 2"/>
    <property type="match status" value="1"/>
</dbReference>
<dbReference type="GO" id="GO:0046872">
    <property type="term" value="F:metal ion binding"/>
    <property type="evidence" value="ECO:0007669"/>
    <property type="project" value="UniProtKB-KW"/>
</dbReference>
<dbReference type="InterPro" id="IPR032416">
    <property type="entry name" value="Peptidase_M24_C"/>
</dbReference>
<dbReference type="Pfam" id="PF01321">
    <property type="entry name" value="Creatinase_N"/>
    <property type="match status" value="1"/>
</dbReference>
<evidence type="ECO:0000259" key="6">
    <source>
        <dbReference type="Pfam" id="PF16188"/>
    </source>
</evidence>
<dbReference type="PANTHER" id="PTHR43763:SF6">
    <property type="entry name" value="XAA-PRO AMINOPEPTIDASE 1"/>
    <property type="match status" value="1"/>
</dbReference>
<reference evidence="7" key="2">
    <citation type="journal article" date="2021" name="PeerJ">
        <title>Extensive microbial diversity within the chicken gut microbiome revealed by metagenomics and culture.</title>
        <authorList>
            <person name="Gilroy R."/>
            <person name="Ravi A."/>
            <person name="Getino M."/>
            <person name="Pursley I."/>
            <person name="Horton D.L."/>
            <person name="Alikhan N.F."/>
            <person name="Baker D."/>
            <person name="Gharbi K."/>
            <person name="Hall N."/>
            <person name="Watson M."/>
            <person name="Adriaenssens E.M."/>
            <person name="Foster-Nyarko E."/>
            <person name="Jarju S."/>
            <person name="Secka A."/>
            <person name="Antonio M."/>
            <person name="Oren A."/>
            <person name="Chaudhuri R.R."/>
            <person name="La Ragione R."/>
            <person name="Hildebrand F."/>
            <person name="Pallen M.J."/>
        </authorList>
    </citation>
    <scope>NUCLEOTIDE SEQUENCE</scope>
    <source>
        <strain evidence="7">14508</strain>
    </source>
</reference>
<sequence length="590" mass="67655">MYKERIQQLVSILKEKNLYGYLVFSSDYHSSEYIVDYFKARAFLSGFTGSAGTLLVTIRGSYLWTDGRYFIQAEQQLKESGVQLMKMGEVKTPTLIEFLKQDMQENEQLAFDAKVATYQFVKNLKQEIKGISLKLDEDLVSLIWKDRPSLPLQPIVELKEHLTGESIASKLEKVRTCMKDIQYHLLSSLDDIAYLFNLRGKDIPYNPVFLSYALISHSKACLFIDEQKVSLEIKQSLEAQGVTLLPYEKIYSILKTLTGSILLDPNKINYALYVCIDKSVKIFKSENPTTLMKAIKNPVEIENTKRIHLQDGVAFCKFMIAFKKQMKNQTSSELQAQDLLESFRKEQKDYLEPSFSIICAYQENAAMMHYSATLQSNKTIRNEGLLLIDSGGQYLGGTTDITRTLVLGSLSKEAKYHFTLALKSHIALASVCFLRGCRGISLDILARKPLWDVGLDYKCGTGHGVGYMLNVHEGPNSFRYNMNPNFISAELKEGMITTNEPGIYLENQYGIRHENEMLTVFSHQNEYGEFLKFEPITYVPFDIDGIDASLLTSQEKQWLNNYHQMVYEKISPYLNDQEKETFKEYTKELY</sequence>
<keyword evidence="7" id="KW-0031">Aminopeptidase</keyword>
<evidence type="ECO:0000256" key="2">
    <source>
        <dbReference type="ARBA" id="ARBA00022723"/>
    </source>
</evidence>
<evidence type="ECO:0000256" key="3">
    <source>
        <dbReference type="ARBA" id="ARBA00022801"/>
    </source>
</evidence>
<feature type="domain" description="Peptidase M24 C-terminal" evidence="6">
    <location>
        <begin position="529"/>
        <end position="588"/>
    </location>
</feature>
<dbReference type="PANTHER" id="PTHR43763">
    <property type="entry name" value="XAA-PRO AMINOPEPTIDASE 1"/>
    <property type="match status" value="1"/>
</dbReference>
<dbReference type="AlphaFoldDB" id="A0A9D1G9X5"/>
<dbReference type="InterPro" id="IPR033740">
    <property type="entry name" value="Pept_M24B"/>
</dbReference>
<evidence type="ECO:0000259" key="5">
    <source>
        <dbReference type="Pfam" id="PF01321"/>
    </source>
</evidence>
<reference evidence="7" key="1">
    <citation type="submission" date="2020-10" db="EMBL/GenBank/DDBJ databases">
        <authorList>
            <person name="Gilroy R."/>
        </authorList>
    </citation>
    <scope>NUCLEOTIDE SEQUENCE</scope>
    <source>
        <strain evidence="7">14508</strain>
    </source>
</reference>
<proteinExistence type="inferred from homology"/>
<keyword evidence="3" id="KW-0378">Hydrolase</keyword>
<comment type="caution">
    <text evidence="7">The sequence shown here is derived from an EMBL/GenBank/DDBJ whole genome shotgun (WGS) entry which is preliminary data.</text>
</comment>
<evidence type="ECO:0000256" key="1">
    <source>
        <dbReference type="ARBA" id="ARBA00008766"/>
    </source>
</evidence>
<dbReference type="Gene3D" id="3.90.230.10">
    <property type="entry name" value="Creatinase/methionine aminopeptidase superfamily"/>
    <property type="match status" value="1"/>
</dbReference>
<dbReference type="Gene3D" id="3.40.350.10">
    <property type="entry name" value="Creatinase/prolidase N-terminal domain"/>
    <property type="match status" value="2"/>
</dbReference>
<dbReference type="Pfam" id="PF16188">
    <property type="entry name" value="Peptidase_M24_C"/>
    <property type="match status" value="1"/>
</dbReference>
<dbReference type="GO" id="GO:0005737">
    <property type="term" value="C:cytoplasm"/>
    <property type="evidence" value="ECO:0007669"/>
    <property type="project" value="UniProtKB-ARBA"/>
</dbReference>
<keyword evidence="2" id="KW-0479">Metal-binding</keyword>
<dbReference type="Proteomes" id="UP000886893">
    <property type="component" value="Unassembled WGS sequence"/>
</dbReference>
<dbReference type="Pfam" id="PF00557">
    <property type="entry name" value="Peptidase_M24"/>
    <property type="match status" value="1"/>
</dbReference>
<feature type="domain" description="Peptidase M24" evidence="4">
    <location>
        <begin position="307"/>
        <end position="518"/>
    </location>
</feature>
<feature type="domain" description="Creatinase N-terminal" evidence="5">
    <location>
        <begin position="5"/>
        <end position="133"/>
    </location>
</feature>
<dbReference type="SUPFAM" id="SSF53092">
    <property type="entry name" value="Creatinase/prolidase N-terminal domain"/>
    <property type="match status" value="1"/>
</dbReference>
<comment type="similarity">
    <text evidence="1">Belongs to the peptidase M24B family.</text>
</comment>
<dbReference type="InterPro" id="IPR000587">
    <property type="entry name" value="Creatinase_N"/>
</dbReference>
<accession>A0A9D1G9X5</accession>
<gene>
    <name evidence="7" type="ORF">IAD04_05280</name>
</gene>
<dbReference type="InterPro" id="IPR050422">
    <property type="entry name" value="X-Pro_aminopeptidase_P"/>
</dbReference>
<protein>
    <submittedName>
        <fullName evidence="7">Aminopeptidase P family protein</fullName>
    </submittedName>
</protein>
<evidence type="ECO:0000259" key="4">
    <source>
        <dbReference type="Pfam" id="PF00557"/>
    </source>
</evidence>
<dbReference type="InterPro" id="IPR000994">
    <property type="entry name" value="Pept_M24"/>
</dbReference>
<keyword evidence="7" id="KW-0645">Protease</keyword>